<evidence type="ECO:0000259" key="13">
    <source>
        <dbReference type="Pfam" id="PF13493"/>
    </source>
</evidence>
<evidence type="ECO:0000256" key="8">
    <source>
        <dbReference type="ARBA" id="ARBA00022989"/>
    </source>
</evidence>
<organism evidence="14 15">
    <name type="scientific">Nostoc cf. commune SO-36</name>
    <dbReference type="NCBI Taxonomy" id="449208"/>
    <lineage>
        <taxon>Bacteria</taxon>
        <taxon>Bacillati</taxon>
        <taxon>Cyanobacteriota</taxon>
        <taxon>Cyanophyceae</taxon>
        <taxon>Nostocales</taxon>
        <taxon>Nostocaceae</taxon>
        <taxon>Nostoc</taxon>
    </lineage>
</organism>
<feature type="transmembrane region" description="Helical" evidence="12">
    <location>
        <begin position="57"/>
        <end position="74"/>
    </location>
</feature>
<keyword evidence="2" id="KW-0597">Phosphoprotein</keyword>
<dbReference type="Proteomes" id="UP001055453">
    <property type="component" value="Chromosome"/>
</dbReference>
<keyword evidence="8 12" id="KW-1133">Transmembrane helix</keyword>
<evidence type="ECO:0000256" key="9">
    <source>
        <dbReference type="ARBA" id="ARBA00023012"/>
    </source>
</evidence>
<evidence type="ECO:0000256" key="10">
    <source>
        <dbReference type="ARBA" id="ARBA00023136"/>
    </source>
</evidence>
<keyword evidence="5" id="KW-0547">Nucleotide-binding</keyword>
<evidence type="ECO:0000256" key="2">
    <source>
        <dbReference type="ARBA" id="ARBA00022553"/>
    </source>
</evidence>
<dbReference type="RefSeq" id="WP_251958308.1">
    <property type="nucleotide sequence ID" value="NZ_AP025732.1"/>
</dbReference>
<feature type="transmembrane region" description="Helical" evidence="12">
    <location>
        <begin position="31"/>
        <end position="50"/>
    </location>
</feature>
<evidence type="ECO:0000256" key="7">
    <source>
        <dbReference type="ARBA" id="ARBA00022840"/>
    </source>
</evidence>
<evidence type="ECO:0000256" key="6">
    <source>
        <dbReference type="ARBA" id="ARBA00022777"/>
    </source>
</evidence>
<dbReference type="InterPro" id="IPR038318">
    <property type="entry name" value="KdpD_sf"/>
</dbReference>
<protein>
    <recommendedName>
        <fullName evidence="13">Sensor protein KdpD transmembrane domain-containing protein</fullName>
    </recommendedName>
</protein>
<dbReference type="EMBL" id="AP025732">
    <property type="protein sequence ID" value="BDI14774.1"/>
    <property type="molecule type" value="Genomic_DNA"/>
</dbReference>
<keyword evidence="15" id="KW-1185">Reference proteome</keyword>
<proteinExistence type="predicted"/>
<feature type="domain" description="Sensor protein KdpD transmembrane" evidence="13">
    <location>
        <begin position="11"/>
        <end position="114"/>
    </location>
</feature>
<evidence type="ECO:0000256" key="5">
    <source>
        <dbReference type="ARBA" id="ARBA00022741"/>
    </source>
</evidence>
<keyword evidence="7" id="KW-0067">ATP-binding</keyword>
<comment type="subcellular location">
    <subcellularLocation>
        <location evidence="1">Membrane</location>
        <topology evidence="1">Multi-pass membrane protein</topology>
    </subcellularLocation>
</comment>
<keyword evidence="4 12" id="KW-0812">Transmembrane</keyword>
<keyword evidence="11" id="KW-0175">Coiled coil</keyword>
<accession>A0ABM7YVW7</accession>
<keyword evidence="10 12" id="KW-0472">Membrane</keyword>
<dbReference type="InterPro" id="IPR025201">
    <property type="entry name" value="KdpD_TM"/>
</dbReference>
<dbReference type="Gene3D" id="1.20.120.620">
    <property type="entry name" value="Backbone structure of the membrane domain of e. Coli histidine kinase receptor kdpd"/>
    <property type="match status" value="1"/>
</dbReference>
<feature type="coiled-coil region" evidence="11">
    <location>
        <begin position="99"/>
        <end position="126"/>
    </location>
</feature>
<sequence length="166" mass="18733">MLIVYQRLLAYGVAVGSTAIALPLSLWLEPLISRTIGGFFYIAIIVSTWYGGFRPGIVTVLLSTLAIDYLFIPPRSQFWINSPQELLRLSIFLLVALVINLLTSNLQHSRQKIKQLSQKLAQENAKQLRMALSAAHMGMWGLGYGDRRNQVVARTRTVIRLGCWKF</sequence>
<feature type="transmembrane region" description="Helical" evidence="12">
    <location>
        <begin position="86"/>
        <end position="106"/>
    </location>
</feature>
<evidence type="ECO:0000313" key="15">
    <source>
        <dbReference type="Proteomes" id="UP001055453"/>
    </source>
</evidence>
<evidence type="ECO:0000256" key="4">
    <source>
        <dbReference type="ARBA" id="ARBA00022692"/>
    </source>
</evidence>
<gene>
    <name evidence="14" type="ORF">ANSO36C_05760</name>
</gene>
<evidence type="ECO:0000256" key="11">
    <source>
        <dbReference type="SAM" id="Coils"/>
    </source>
</evidence>
<evidence type="ECO:0000256" key="3">
    <source>
        <dbReference type="ARBA" id="ARBA00022679"/>
    </source>
</evidence>
<evidence type="ECO:0000256" key="12">
    <source>
        <dbReference type="SAM" id="Phobius"/>
    </source>
</evidence>
<reference evidence="14" key="1">
    <citation type="submission" date="2022-04" db="EMBL/GenBank/DDBJ databases">
        <title>Complete genome sequence of a cyanobacterium, Nostoc sp. SO-36, isolated in Antarctica.</title>
        <authorList>
            <person name="Kanesaki Y."/>
            <person name="Effendi D."/>
            <person name="Sakamoto T."/>
            <person name="Ohtani S."/>
            <person name="Awai K."/>
        </authorList>
    </citation>
    <scope>NUCLEOTIDE SEQUENCE</scope>
    <source>
        <strain evidence="14">SO-36</strain>
    </source>
</reference>
<name>A0ABM7YVW7_NOSCO</name>
<evidence type="ECO:0000313" key="14">
    <source>
        <dbReference type="EMBL" id="BDI14774.1"/>
    </source>
</evidence>
<keyword evidence="3" id="KW-0808">Transferase</keyword>
<keyword evidence="6" id="KW-0418">Kinase</keyword>
<dbReference type="Pfam" id="PF13493">
    <property type="entry name" value="DUF4118"/>
    <property type="match status" value="1"/>
</dbReference>
<keyword evidence="9" id="KW-0902">Two-component regulatory system</keyword>
<evidence type="ECO:0000256" key="1">
    <source>
        <dbReference type="ARBA" id="ARBA00004141"/>
    </source>
</evidence>